<dbReference type="AlphaFoldDB" id="A0A5B0ENX0"/>
<feature type="compositionally biased region" description="Basic and acidic residues" evidence="1">
    <location>
        <begin position="35"/>
        <end position="51"/>
    </location>
</feature>
<evidence type="ECO:0000313" key="3">
    <source>
        <dbReference type="Proteomes" id="UP000323856"/>
    </source>
</evidence>
<organism evidence="2 3">
    <name type="scientific">Paeniglutamicibacter gangotriensis</name>
    <dbReference type="NCBI Taxonomy" id="254787"/>
    <lineage>
        <taxon>Bacteria</taxon>
        <taxon>Bacillati</taxon>
        <taxon>Actinomycetota</taxon>
        <taxon>Actinomycetes</taxon>
        <taxon>Micrococcales</taxon>
        <taxon>Micrococcaceae</taxon>
        <taxon>Paeniglutamicibacter</taxon>
    </lineage>
</organism>
<accession>A0A5B0ENX0</accession>
<proteinExistence type="predicted"/>
<dbReference type="EMBL" id="VOBL01000003">
    <property type="protein sequence ID" value="KAA0978969.1"/>
    <property type="molecule type" value="Genomic_DNA"/>
</dbReference>
<comment type="caution">
    <text evidence="2">The sequence shown here is derived from an EMBL/GenBank/DDBJ whole genome shotgun (WGS) entry which is preliminary data.</text>
</comment>
<sequence length="66" mass="7681">MREVVNHPKEHSRDAERKTDDHRYPRALGVNQENGVRDEEQRRQDSAKDEGTTAVVMYGSLRISMK</sequence>
<dbReference type="Proteomes" id="UP000323856">
    <property type="component" value="Unassembled WGS sequence"/>
</dbReference>
<name>A0A5B0ENX0_9MICC</name>
<evidence type="ECO:0000256" key="1">
    <source>
        <dbReference type="SAM" id="MobiDB-lite"/>
    </source>
</evidence>
<protein>
    <submittedName>
        <fullName evidence="2">Uncharacterized protein</fullName>
    </submittedName>
</protein>
<dbReference type="RefSeq" id="WP_043475029.1">
    <property type="nucleotide sequence ID" value="NZ_JBITUG010000024.1"/>
</dbReference>
<feature type="compositionally biased region" description="Basic and acidic residues" evidence="1">
    <location>
        <begin position="1"/>
        <end position="24"/>
    </location>
</feature>
<evidence type="ECO:0000313" key="2">
    <source>
        <dbReference type="EMBL" id="KAA0978969.1"/>
    </source>
</evidence>
<feature type="region of interest" description="Disordered" evidence="1">
    <location>
        <begin position="1"/>
        <end position="53"/>
    </location>
</feature>
<reference evidence="2 3" key="1">
    <citation type="submission" date="2019-07" db="EMBL/GenBank/DDBJ databases">
        <title>Analysis of the biochemical properties, biological activity and biotechnological potential of siderophores and biosurfactants produced by Antarctic psychrotolerant bacteria.</title>
        <authorList>
            <person name="Styczynski M."/>
            <person name="Krucon T."/>
            <person name="Decewicz P."/>
            <person name="Dziewit L."/>
        </authorList>
    </citation>
    <scope>NUCLEOTIDE SEQUENCE [LARGE SCALE GENOMIC DNA]</scope>
    <source>
        <strain evidence="2 3">ANT_H27</strain>
    </source>
</reference>
<gene>
    <name evidence="2" type="ORF">FQ154_04255</name>
</gene>